<evidence type="ECO:0000313" key="2">
    <source>
        <dbReference type="Proteomes" id="UP000284250"/>
    </source>
</evidence>
<comment type="caution">
    <text evidence="1">The sequence shown here is derived from an EMBL/GenBank/DDBJ whole genome shotgun (WGS) entry which is preliminary data.</text>
</comment>
<reference evidence="1 2" key="1">
    <citation type="submission" date="2019-01" db="EMBL/GenBank/DDBJ databases">
        <title>Hymenobacter humicola sp. nov., isolated from soils in Antarctica.</title>
        <authorList>
            <person name="Sedlacek I."/>
            <person name="Holochova P."/>
            <person name="Kralova S."/>
            <person name="Pantucek R."/>
            <person name="Stankova E."/>
            <person name="Vrbovska V."/>
            <person name="Kristofova L."/>
            <person name="Svec P."/>
            <person name="Busse H.-J."/>
        </authorList>
    </citation>
    <scope>NUCLEOTIDE SEQUENCE [LARGE SCALE GENOMIC DNA]</scope>
    <source>
        <strain evidence="1 2">CCM 8852</strain>
    </source>
</reference>
<sequence length="73" mass="7910">MGDDLKFGPDAQTPAQRAYVLQQAKAANPGIVRNATPYTHQLYGRYVAGELSWAQVCELRDAHKAVPGIDTPA</sequence>
<protein>
    <recommendedName>
        <fullName evidence="3">Antitoxin VbhA domain-containing protein</fullName>
    </recommendedName>
</protein>
<proteinExistence type="predicted"/>
<keyword evidence="2" id="KW-1185">Reference proteome</keyword>
<evidence type="ECO:0000313" key="1">
    <source>
        <dbReference type="EMBL" id="RIY04817.1"/>
    </source>
</evidence>
<evidence type="ECO:0008006" key="3">
    <source>
        <dbReference type="Google" id="ProtNLM"/>
    </source>
</evidence>
<gene>
    <name evidence="1" type="ORF">D0T11_21435</name>
</gene>
<name>A0A418QI17_9BACT</name>
<organism evidence="1 2">
    <name type="scientific">Hymenobacter rubripertinctus</name>
    <dbReference type="NCBI Taxonomy" id="2029981"/>
    <lineage>
        <taxon>Bacteria</taxon>
        <taxon>Pseudomonadati</taxon>
        <taxon>Bacteroidota</taxon>
        <taxon>Cytophagia</taxon>
        <taxon>Cytophagales</taxon>
        <taxon>Hymenobacteraceae</taxon>
        <taxon>Hymenobacter</taxon>
    </lineage>
</organism>
<dbReference type="AlphaFoldDB" id="A0A418QI17"/>
<dbReference type="Proteomes" id="UP000284250">
    <property type="component" value="Unassembled WGS sequence"/>
</dbReference>
<accession>A0A418QI17</accession>
<dbReference type="EMBL" id="QYCN01000079">
    <property type="protein sequence ID" value="RIY04817.1"/>
    <property type="molecule type" value="Genomic_DNA"/>
</dbReference>